<comment type="function">
    <text evidence="13">NDH-1 shuttles electrons from NADH, via FMN and iron-sulfur (Fe-S) centers, to quinones in the respiratory chain. Couples the redox reaction to proton translocation (for every two electrons transferred, four hydrogen ions are translocated across the cytoplasmic membrane), and thus conserves the redox energy in a proton gradient.</text>
</comment>
<dbReference type="PANTHER" id="PTHR43105:SF13">
    <property type="entry name" value="NADH-UBIQUINONE OXIDOREDUCTASE 75 KDA SUBUNIT, MITOCHONDRIAL"/>
    <property type="match status" value="1"/>
</dbReference>
<dbReference type="RefSeq" id="WP_066099566.1">
    <property type="nucleotide sequence ID" value="NZ_CP016027.1"/>
</dbReference>
<evidence type="ECO:0000259" key="15">
    <source>
        <dbReference type="PROSITE" id="PS51669"/>
    </source>
</evidence>
<dbReference type="FunFam" id="3.10.20.740:FF:000001">
    <property type="entry name" value="NADH-quinone oxidoreductase subunit G"/>
    <property type="match status" value="1"/>
</dbReference>
<evidence type="ECO:0000256" key="5">
    <source>
        <dbReference type="ARBA" id="ARBA00022719"/>
    </source>
</evidence>
<dbReference type="OrthoDB" id="9810782at2"/>
<evidence type="ECO:0000256" key="6">
    <source>
        <dbReference type="ARBA" id="ARBA00022723"/>
    </source>
</evidence>
<comment type="cofactor">
    <cofactor evidence="1 13">
        <name>[4Fe-4S] cluster</name>
        <dbReference type="ChEBI" id="CHEBI:49883"/>
    </cofactor>
</comment>
<dbReference type="InterPro" id="IPR006657">
    <property type="entry name" value="MoPterin_dinucl-bd_dom"/>
</dbReference>
<dbReference type="PROSITE" id="PS51085">
    <property type="entry name" value="2FE2S_FER_2"/>
    <property type="match status" value="1"/>
</dbReference>
<evidence type="ECO:0000256" key="12">
    <source>
        <dbReference type="ARBA" id="ARBA00047712"/>
    </source>
</evidence>
<dbReference type="CDD" id="cd02775">
    <property type="entry name" value="MopB_CT"/>
    <property type="match status" value="1"/>
</dbReference>
<dbReference type="FunFam" id="3.30.70.20:FF:000002">
    <property type="entry name" value="NADH-ubiquinone oxidoreductase 75 kDa subunit"/>
    <property type="match status" value="1"/>
</dbReference>
<dbReference type="GO" id="GO:0051537">
    <property type="term" value="F:2 iron, 2 sulfur cluster binding"/>
    <property type="evidence" value="ECO:0007669"/>
    <property type="project" value="UniProtKB-UniRule"/>
</dbReference>
<dbReference type="Gene3D" id="2.40.40.20">
    <property type="match status" value="1"/>
</dbReference>
<dbReference type="PROSITE" id="PS51839">
    <property type="entry name" value="4FE4S_HC3"/>
    <property type="match status" value="1"/>
</dbReference>
<keyword evidence="10 13" id="KW-0520">NAD</keyword>
<dbReference type="PROSITE" id="PS51669">
    <property type="entry name" value="4FE4S_MOW_BIS_MGD"/>
    <property type="match status" value="1"/>
</dbReference>
<dbReference type="SUPFAM" id="SSF54292">
    <property type="entry name" value="2Fe-2S ferredoxin-like"/>
    <property type="match status" value="1"/>
</dbReference>
<dbReference type="GO" id="GO:0046872">
    <property type="term" value="F:metal ion binding"/>
    <property type="evidence" value="ECO:0007669"/>
    <property type="project" value="UniProtKB-UniRule"/>
</dbReference>
<dbReference type="Pfam" id="PF22151">
    <property type="entry name" value="Fer4_NDSU1"/>
    <property type="match status" value="1"/>
</dbReference>
<dbReference type="EMBL" id="CP016027">
    <property type="protein sequence ID" value="ANJ67168.1"/>
    <property type="molecule type" value="Genomic_DNA"/>
</dbReference>
<dbReference type="InterPro" id="IPR010228">
    <property type="entry name" value="NADH_UbQ_OxRdtase_Gsu"/>
</dbReference>
<dbReference type="InterPro" id="IPR006656">
    <property type="entry name" value="Mopterin_OxRdtase"/>
</dbReference>
<evidence type="ECO:0000259" key="14">
    <source>
        <dbReference type="PROSITE" id="PS51085"/>
    </source>
</evidence>
<dbReference type="GO" id="GO:0008137">
    <property type="term" value="F:NADH dehydrogenase (ubiquinone) activity"/>
    <property type="evidence" value="ECO:0007669"/>
    <property type="project" value="UniProtKB-UniRule"/>
</dbReference>
<dbReference type="PANTHER" id="PTHR43105">
    <property type="entry name" value="RESPIRATORY NITRATE REDUCTASE"/>
    <property type="match status" value="1"/>
</dbReference>
<evidence type="ECO:0000256" key="3">
    <source>
        <dbReference type="ARBA" id="ARBA00022485"/>
    </source>
</evidence>
<dbReference type="Pfam" id="PF00384">
    <property type="entry name" value="Molybdopterin"/>
    <property type="match status" value="1"/>
</dbReference>
<evidence type="ECO:0000256" key="4">
    <source>
        <dbReference type="ARBA" id="ARBA00022714"/>
    </source>
</evidence>
<evidence type="ECO:0000256" key="11">
    <source>
        <dbReference type="ARBA" id="ARBA00026021"/>
    </source>
</evidence>
<dbReference type="SUPFAM" id="SSF50692">
    <property type="entry name" value="ADC-like"/>
    <property type="match status" value="1"/>
</dbReference>
<evidence type="ECO:0000256" key="10">
    <source>
        <dbReference type="ARBA" id="ARBA00023027"/>
    </source>
</evidence>
<feature type="domain" description="4Fe-4S Mo/W bis-MGD-type" evidence="15">
    <location>
        <begin position="215"/>
        <end position="271"/>
    </location>
</feature>
<keyword evidence="6 13" id="KW-0479">Metal-binding</keyword>
<sequence length="791" mass="84610">MITIEVDGHSLRGRQGDMLIEVTDQAGITIPRFCYHRKLSIAANCRMCLVEVERAPKPLPACSTPISEGMRVQTRSPKALAAQRATMEFLLINHPLDCPICDQGGECELQDLAMGYGEGVGQYSETKRVVKDKDIGSLIATDMTRCIHCTRCVRFGEEIAGLKELGVVGRSDHMEIGTYIAKSVSSELSGNMIDLCPVGALTAKPSRYTARPWELIQQPHISTHDAFGSNLYLHTRDGRIMRTVPRDNDLINETWLSDRDRFAYEGLFTQDRLTEPMIKRDGAWATVDWDTALAYAAESLQAIVQQQGAAALGGLVSPNASLEEHYLFQKLIRGLGSNNIDHRLRQIDFSADGGDPVMPWLGMDIAQINQLKTIVVIGSSIREEIPLFGHRVRQAALKRGVKVHLVHPFTQDLNFAATQWASSARGGMLDTLIALCRGAGINLPENLVESAPVSEKLVSALLADLNAGKQGAIFLGHLAGNDANFGAIRYLATQLAKSTGAALGILPQGGNAPGAWLAGAVPHRVAGGAQAVGVGANAAQMLAAPKPAMLLLGVEPECDSSAGAAAIEALAASEFVLACASQVTDAMRRYADVLLPVGTAVETAGTWVNGEGRWQSQRGVVRSLGQSRPAWKVLRVLGNLLDLNGFDYMDTNEIRAEVQTACAQVNLSNHSDVLGAVTPSTDNADAQGWVRIAPVGMYAVDGIVRRSPSLQATVQADRQRHCLVNPADATREGWANGDVITVQQSGGSVCLPIQIDEGVAPGTIVVYAGTIESTLPMVSGAVQIVQEAVTC</sequence>
<evidence type="ECO:0000256" key="8">
    <source>
        <dbReference type="ARBA" id="ARBA00023004"/>
    </source>
</evidence>
<keyword evidence="4 13" id="KW-0001">2Fe-2S</keyword>
<dbReference type="NCBIfam" id="TIGR01973">
    <property type="entry name" value="NuoG"/>
    <property type="match status" value="1"/>
</dbReference>
<dbReference type="SUPFAM" id="SSF53706">
    <property type="entry name" value="Formate dehydrogenase/DMSO reductase, domains 1-3"/>
    <property type="match status" value="1"/>
</dbReference>
<evidence type="ECO:0000256" key="13">
    <source>
        <dbReference type="RuleBase" id="RU003525"/>
    </source>
</evidence>
<dbReference type="InterPro" id="IPR019574">
    <property type="entry name" value="NADH_UbQ_OxRdtase_Gsu_4Fe4S-bd"/>
</dbReference>
<keyword evidence="8 13" id="KW-0408">Iron</keyword>
<dbReference type="InterPro" id="IPR050123">
    <property type="entry name" value="Prok_molybdopt-oxidoreductase"/>
</dbReference>
<dbReference type="PROSITE" id="PS00641">
    <property type="entry name" value="COMPLEX1_75K_1"/>
    <property type="match status" value="1"/>
</dbReference>
<accession>A0A191ZH39</accession>
<protein>
    <recommendedName>
        <fullName evidence="13">NADH-quinone oxidoreductase</fullName>
        <ecNumber evidence="13">7.1.1.-</ecNumber>
    </recommendedName>
</protein>
<evidence type="ECO:0000256" key="2">
    <source>
        <dbReference type="ARBA" id="ARBA00005404"/>
    </source>
</evidence>
<evidence type="ECO:0000256" key="7">
    <source>
        <dbReference type="ARBA" id="ARBA00022967"/>
    </source>
</evidence>
<comment type="cofactor">
    <cofactor evidence="13">
        <name>[2Fe-2S] cluster</name>
        <dbReference type="ChEBI" id="CHEBI:190135"/>
    </cofactor>
    <text evidence="13">Binds 1 [2Fe-2S] cluster per subunit.</text>
</comment>
<keyword evidence="18" id="KW-1185">Reference proteome</keyword>
<dbReference type="GO" id="GO:0016651">
    <property type="term" value="F:oxidoreductase activity, acting on NAD(P)H"/>
    <property type="evidence" value="ECO:0007669"/>
    <property type="project" value="InterPro"/>
</dbReference>
<dbReference type="Gene3D" id="3.30.70.20">
    <property type="match status" value="1"/>
</dbReference>
<dbReference type="Gene3D" id="3.40.50.740">
    <property type="match status" value="2"/>
</dbReference>
<dbReference type="GO" id="GO:0048038">
    <property type="term" value="F:quinone binding"/>
    <property type="evidence" value="ECO:0007669"/>
    <property type="project" value="UniProtKB-UniRule"/>
</dbReference>
<comment type="similarity">
    <text evidence="2 13">Belongs to the complex I 75 kDa subunit family.</text>
</comment>
<dbReference type="InterPro" id="IPR036010">
    <property type="entry name" value="2Fe-2S_ferredoxin-like_sf"/>
</dbReference>
<evidence type="ECO:0000259" key="16">
    <source>
        <dbReference type="PROSITE" id="PS51839"/>
    </source>
</evidence>
<dbReference type="CDD" id="cd00207">
    <property type="entry name" value="fer2"/>
    <property type="match status" value="1"/>
</dbReference>
<dbReference type="Proteomes" id="UP000078596">
    <property type="component" value="Chromosome"/>
</dbReference>
<evidence type="ECO:0000313" key="18">
    <source>
        <dbReference type="Proteomes" id="UP000078596"/>
    </source>
</evidence>
<dbReference type="InterPro" id="IPR001041">
    <property type="entry name" value="2Fe-2S_ferredoxin-type"/>
</dbReference>
<dbReference type="GO" id="GO:1990204">
    <property type="term" value="C:oxidoreductase complex"/>
    <property type="evidence" value="ECO:0007669"/>
    <property type="project" value="UniProtKB-ARBA"/>
</dbReference>
<evidence type="ECO:0000256" key="9">
    <source>
        <dbReference type="ARBA" id="ARBA00023014"/>
    </source>
</evidence>
<evidence type="ECO:0000256" key="1">
    <source>
        <dbReference type="ARBA" id="ARBA00001966"/>
    </source>
</evidence>
<keyword evidence="9 13" id="KW-0411">Iron-sulfur</keyword>
<dbReference type="Gene3D" id="3.40.228.10">
    <property type="entry name" value="Dimethylsulfoxide Reductase, domain 2"/>
    <property type="match status" value="1"/>
</dbReference>
<dbReference type="Gene3D" id="3.10.20.740">
    <property type="match status" value="1"/>
</dbReference>
<keyword evidence="5 13" id="KW-0874">Quinone</keyword>
<dbReference type="PROSITE" id="PS00642">
    <property type="entry name" value="COMPLEX1_75K_2"/>
    <property type="match status" value="1"/>
</dbReference>
<proteinExistence type="inferred from homology"/>
<evidence type="ECO:0000313" key="17">
    <source>
        <dbReference type="EMBL" id="ANJ67168.1"/>
    </source>
</evidence>
<gene>
    <name evidence="17" type="ORF">A9404_07020</name>
</gene>
<organism evidence="17 18">
    <name type="scientific">Halothiobacillus diazotrophicus</name>
    <dbReference type="NCBI Taxonomy" id="1860122"/>
    <lineage>
        <taxon>Bacteria</taxon>
        <taxon>Pseudomonadati</taxon>
        <taxon>Pseudomonadota</taxon>
        <taxon>Gammaproteobacteria</taxon>
        <taxon>Chromatiales</taxon>
        <taxon>Halothiobacillaceae</taxon>
        <taxon>Halothiobacillus</taxon>
    </lineage>
</organism>
<feature type="domain" description="2Fe-2S ferredoxin-type" evidence="14">
    <location>
        <begin position="1"/>
        <end position="78"/>
    </location>
</feature>
<comment type="subunit">
    <text evidence="11">Composed of 13 different subunits. Subunits NuoCD, E, F, and G constitute the peripheral sector of the complex.</text>
</comment>
<dbReference type="InterPro" id="IPR006963">
    <property type="entry name" value="Mopterin_OxRdtase_4Fe-4S_dom"/>
</dbReference>
<dbReference type="InterPro" id="IPR009010">
    <property type="entry name" value="Asp_de-COase-like_dom_sf"/>
</dbReference>
<dbReference type="InterPro" id="IPR054351">
    <property type="entry name" value="NADH_UbQ_OxRdtase_ferredoxin"/>
</dbReference>
<dbReference type="KEGG" id="haz:A9404_07020"/>
<dbReference type="Pfam" id="PF13510">
    <property type="entry name" value="Fer2_4"/>
    <property type="match status" value="1"/>
</dbReference>
<dbReference type="GO" id="GO:0051539">
    <property type="term" value="F:4 iron, 4 sulfur cluster binding"/>
    <property type="evidence" value="ECO:0007669"/>
    <property type="project" value="UniProtKB-KW"/>
</dbReference>
<dbReference type="Pfam" id="PF10588">
    <property type="entry name" value="NADH-G_4Fe-4S_3"/>
    <property type="match status" value="1"/>
</dbReference>
<dbReference type="EC" id="7.1.1.-" evidence="13"/>
<dbReference type="SUPFAM" id="SSF54862">
    <property type="entry name" value="4Fe-4S ferredoxins"/>
    <property type="match status" value="1"/>
</dbReference>
<reference evidence="17 18" key="1">
    <citation type="submission" date="2016-06" db="EMBL/GenBank/DDBJ databases">
        <title>Insight into the functional genes involving in sulfur oxidation in Pearl River water.</title>
        <authorList>
            <person name="Luo J."/>
            <person name="Tan X."/>
            <person name="Lin W."/>
        </authorList>
    </citation>
    <scope>NUCLEOTIDE SEQUENCE [LARGE SCALE GENOMIC DNA]</scope>
    <source>
        <strain evidence="17 18">LS2</strain>
    </source>
</reference>
<dbReference type="GO" id="GO:0042773">
    <property type="term" value="P:ATP synthesis coupled electron transport"/>
    <property type="evidence" value="ECO:0007669"/>
    <property type="project" value="InterPro"/>
</dbReference>
<dbReference type="STRING" id="1860122.A9404_07020"/>
<keyword evidence="3 13" id="KW-0004">4Fe-4S</keyword>
<dbReference type="AlphaFoldDB" id="A0A191ZH39"/>
<keyword evidence="7 13" id="KW-1278">Translocase</keyword>
<dbReference type="Pfam" id="PF01568">
    <property type="entry name" value="Molydop_binding"/>
    <property type="match status" value="1"/>
</dbReference>
<comment type="catalytic activity">
    <reaction evidence="12 13">
        <text>a quinone + NADH + 5 H(+)(in) = a quinol + NAD(+) + 4 H(+)(out)</text>
        <dbReference type="Rhea" id="RHEA:57888"/>
        <dbReference type="ChEBI" id="CHEBI:15378"/>
        <dbReference type="ChEBI" id="CHEBI:24646"/>
        <dbReference type="ChEBI" id="CHEBI:57540"/>
        <dbReference type="ChEBI" id="CHEBI:57945"/>
        <dbReference type="ChEBI" id="CHEBI:132124"/>
    </reaction>
</comment>
<dbReference type="PROSITE" id="PS00643">
    <property type="entry name" value="COMPLEX1_75K_3"/>
    <property type="match status" value="1"/>
</dbReference>
<dbReference type="Pfam" id="PF22117">
    <property type="entry name" value="Fer4_Nqo3"/>
    <property type="match status" value="1"/>
</dbReference>
<dbReference type="GO" id="GO:0043546">
    <property type="term" value="F:molybdopterin cofactor binding"/>
    <property type="evidence" value="ECO:0007669"/>
    <property type="project" value="InterPro"/>
</dbReference>
<dbReference type="GO" id="GO:0016020">
    <property type="term" value="C:membrane"/>
    <property type="evidence" value="ECO:0007669"/>
    <property type="project" value="InterPro"/>
</dbReference>
<dbReference type="SMART" id="SM00929">
    <property type="entry name" value="NADH-G_4Fe-4S_3"/>
    <property type="match status" value="1"/>
</dbReference>
<name>A0A191ZH39_9GAMM</name>
<dbReference type="InterPro" id="IPR000283">
    <property type="entry name" value="NADH_UbQ_OxRdtase_75kDa_su_CS"/>
</dbReference>
<feature type="domain" description="4Fe-4S His(Cys)3-ligated-type" evidence="16">
    <location>
        <begin position="78"/>
        <end position="117"/>
    </location>
</feature>